<reference evidence="3" key="1">
    <citation type="submission" date="2017-02" db="EMBL/GenBank/DDBJ databases">
        <authorList>
            <person name="Varghese N."/>
            <person name="Submissions S."/>
        </authorList>
    </citation>
    <scope>NUCLEOTIDE SEQUENCE [LARGE SCALE GENOMIC DNA]</scope>
    <source>
        <strain evidence="3">DSM 22385</strain>
    </source>
</reference>
<name>A0A1T5DWS4_9SPHI</name>
<dbReference type="InterPro" id="IPR036249">
    <property type="entry name" value="Thioredoxin-like_sf"/>
</dbReference>
<dbReference type="AlphaFoldDB" id="A0A1T5DWS4"/>
<organism evidence="2 3">
    <name type="scientific">Daejeonella lutea</name>
    <dbReference type="NCBI Taxonomy" id="572036"/>
    <lineage>
        <taxon>Bacteria</taxon>
        <taxon>Pseudomonadati</taxon>
        <taxon>Bacteroidota</taxon>
        <taxon>Sphingobacteriia</taxon>
        <taxon>Sphingobacteriales</taxon>
        <taxon>Sphingobacteriaceae</taxon>
        <taxon>Daejeonella</taxon>
    </lineage>
</organism>
<dbReference type="PANTHER" id="PTHR41709:SF2">
    <property type="entry name" value="CIRCADIAN CLOCK PROTEIN KAIB2"/>
    <property type="match status" value="1"/>
</dbReference>
<sequence>MSDSSNGENQTDEEFYILRLFVSGTSPNSVRAINNLKIICENHLKGRHELEIIDIHQQPLLVRNEDVTAVPMLIKKSPLPKRRLVGDMSEKDKVLKGLGLV</sequence>
<dbReference type="PANTHER" id="PTHR41709">
    <property type="entry name" value="KAIB-LIKE PROTEIN 1"/>
    <property type="match status" value="1"/>
</dbReference>
<dbReference type="Proteomes" id="UP000189981">
    <property type="component" value="Unassembled WGS sequence"/>
</dbReference>
<dbReference type="Pfam" id="PF07689">
    <property type="entry name" value="KaiB"/>
    <property type="match status" value="1"/>
</dbReference>
<accession>A0A1T5DWS4</accession>
<dbReference type="OrthoDB" id="5458519at2"/>
<dbReference type="SUPFAM" id="SSF52833">
    <property type="entry name" value="Thioredoxin-like"/>
    <property type="match status" value="1"/>
</dbReference>
<gene>
    <name evidence="2" type="ORF">SAMN05661099_2681</name>
</gene>
<keyword evidence="3" id="KW-1185">Reference proteome</keyword>
<protein>
    <submittedName>
        <fullName evidence="2">Circadian clock protein KaiB</fullName>
    </submittedName>
</protein>
<dbReference type="RefSeq" id="WP_079703161.1">
    <property type="nucleotide sequence ID" value="NZ_FUYR01000002.1"/>
</dbReference>
<evidence type="ECO:0000313" key="3">
    <source>
        <dbReference type="Proteomes" id="UP000189981"/>
    </source>
</evidence>
<dbReference type="GO" id="GO:0048511">
    <property type="term" value="P:rhythmic process"/>
    <property type="evidence" value="ECO:0007669"/>
    <property type="project" value="InterPro"/>
</dbReference>
<dbReference type="InterPro" id="IPR039022">
    <property type="entry name" value="KaiB-like"/>
</dbReference>
<feature type="domain" description="KaiB" evidence="1">
    <location>
        <begin position="19"/>
        <end position="100"/>
    </location>
</feature>
<dbReference type="Gene3D" id="3.40.30.10">
    <property type="entry name" value="Glutaredoxin"/>
    <property type="match status" value="1"/>
</dbReference>
<evidence type="ECO:0000313" key="2">
    <source>
        <dbReference type="EMBL" id="SKB76127.1"/>
    </source>
</evidence>
<dbReference type="InterPro" id="IPR011649">
    <property type="entry name" value="KaiB_domain"/>
</dbReference>
<evidence type="ECO:0000259" key="1">
    <source>
        <dbReference type="SMART" id="SM01248"/>
    </source>
</evidence>
<dbReference type="STRING" id="572036.SAMN05661099_2681"/>
<dbReference type="EMBL" id="FUYR01000002">
    <property type="protein sequence ID" value="SKB76127.1"/>
    <property type="molecule type" value="Genomic_DNA"/>
</dbReference>
<dbReference type="SMART" id="SM01248">
    <property type="entry name" value="KaiB"/>
    <property type="match status" value="1"/>
</dbReference>
<dbReference type="CDD" id="cd02978">
    <property type="entry name" value="KaiB_like"/>
    <property type="match status" value="1"/>
</dbReference>
<proteinExistence type="predicted"/>